<evidence type="ECO:0000256" key="1">
    <source>
        <dbReference type="RuleBase" id="RU362001"/>
    </source>
</evidence>
<dbReference type="Pfam" id="PF06013">
    <property type="entry name" value="WXG100"/>
    <property type="match status" value="1"/>
</dbReference>
<dbReference type="Gene3D" id="1.10.287.1060">
    <property type="entry name" value="ESAT-6-like"/>
    <property type="match status" value="1"/>
</dbReference>
<dbReference type="NCBIfam" id="TIGR03930">
    <property type="entry name" value="WXG100_ESAT6"/>
    <property type="match status" value="1"/>
</dbReference>
<dbReference type="RefSeq" id="WP_204940878.1">
    <property type="nucleotide sequence ID" value="NZ_JAFBBP010000001.1"/>
</dbReference>
<comment type="similarity">
    <text evidence="1">Belongs to the WXG100 family.</text>
</comment>
<gene>
    <name evidence="2" type="ORF">JOD64_000711</name>
</gene>
<protein>
    <recommendedName>
        <fullName evidence="1">ESAT-6-like protein</fullName>
    </recommendedName>
</protein>
<accession>A0ABS2LNJ7</accession>
<organism evidence="2 3">
    <name type="scientific">Micromonospora luteifusca</name>
    <dbReference type="NCBI Taxonomy" id="709860"/>
    <lineage>
        <taxon>Bacteria</taxon>
        <taxon>Bacillati</taxon>
        <taxon>Actinomycetota</taxon>
        <taxon>Actinomycetes</taxon>
        <taxon>Micromonosporales</taxon>
        <taxon>Micromonosporaceae</taxon>
        <taxon>Micromonospora</taxon>
    </lineage>
</organism>
<dbReference type="InterPro" id="IPR010310">
    <property type="entry name" value="T7SS_ESAT-6-like"/>
</dbReference>
<proteinExistence type="inferred from homology"/>
<dbReference type="EMBL" id="JAFBBP010000001">
    <property type="protein sequence ID" value="MBM7489489.1"/>
    <property type="molecule type" value="Genomic_DNA"/>
</dbReference>
<reference evidence="2 3" key="1">
    <citation type="submission" date="2021-01" db="EMBL/GenBank/DDBJ databases">
        <title>Sequencing the genomes of 1000 actinobacteria strains.</title>
        <authorList>
            <person name="Klenk H.-P."/>
        </authorList>
    </citation>
    <scope>NUCLEOTIDE SEQUENCE [LARGE SCALE GENOMIC DNA]</scope>
    <source>
        <strain evidence="2 3">DSM 100204</strain>
    </source>
</reference>
<dbReference type="SUPFAM" id="SSF140453">
    <property type="entry name" value="EsxAB dimer-like"/>
    <property type="match status" value="1"/>
</dbReference>
<dbReference type="Proteomes" id="UP000764837">
    <property type="component" value="Unassembled WGS sequence"/>
</dbReference>
<name>A0ABS2LNJ7_9ACTN</name>
<sequence>MPFGVTPEYIATAAIDCDTTASEIEQSLTAVRQYVVSLRDEWEGVAAQNFDSVMHDFDVFGTMLHNALLNIGAGLRGNFNNYVDVEDFAAGNLVTVNNEIPGVYL</sequence>
<evidence type="ECO:0000313" key="2">
    <source>
        <dbReference type="EMBL" id="MBM7489489.1"/>
    </source>
</evidence>
<dbReference type="InterPro" id="IPR036689">
    <property type="entry name" value="ESAT-6-like_sf"/>
</dbReference>
<evidence type="ECO:0000313" key="3">
    <source>
        <dbReference type="Proteomes" id="UP000764837"/>
    </source>
</evidence>
<comment type="caution">
    <text evidence="2">The sequence shown here is derived from an EMBL/GenBank/DDBJ whole genome shotgun (WGS) entry which is preliminary data.</text>
</comment>
<keyword evidence="3" id="KW-1185">Reference proteome</keyword>